<sequence>MVVLVTHVKIPALPFRICSDRRRRVSTARGLSLRAASQGCSWQFQRFTIPSLSFDDSTRKMLGACMPITLAVYLSHSLKLGLAKDIQVAVFRSAVQLLTLGLVLKFAFDGDGLVISACLVLFMVTIAGYTAGERAKMLPKSQLVATLSLIVGCIGMLAVMLTMKAFPVTPRFIIPTAGYVIGNSMSMVGGTLNRLYNDMRLHKGQIEAALALGASPYQAVHHHVENSIAQGMGPMVDSIKTAGLISLPGSMTGMLMGGSSPMEAVQMQMQVLYMVLGCAAVSCTISSFLGWQTMFSKTHQFLVD</sequence>
<protein>
    <submittedName>
        <fullName evidence="7">Uncharacterized protein</fullName>
    </submittedName>
</protein>
<evidence type="ECO:0000256" key="2">
    <source>
        <dbReference type="ARBA" id="ARBA00005268"/>
    </source>
</evidence>
<comment type="similarity">
    <text evidence="2">Belongs to the UPF0014 family.</text>
</comment>
<proteinExistence type="inferred from homology"/>
<dbReference type="PANTHER" id="PTHR30028:SF0">
    <property type="entry name" value="PROTEIN ALUMINUM SENSITIVE 3"/>
    <property type="match status" value="1"/>
</dbReference>
<feature type="transmembrane region" description="Helical" evidence="6">
    <location>
        <begin position="113"/>
        <end position="131"/>
    </location>
</feature>
<name>A0A9D4UC79_ADICA</name>
<dbReference type="Proteomes" id="UP000886520">
    <property type="component" value="Chromosome 19"/>
</dbReference>
<dbReference type="OrthoDB" id="432685at2759"/>
<dbReference type="GO" id="GO:0010044">
    <property type="term" value="P:response to aluminum ion"/>
    <property type="evidence" value="ECO:0007669"/>
    <property type="project" value="TreeGrafter"/>
</dbReference>
<dbReference type="AlphaFoldDB" id="A0A9D4UC79"/>
<keyword evidence="8" id="KW-1185">Reference proteome</keyword>
<feature type="transmembrane region" description="Helical" evidence="6">
    <location>
        <begin position="143"/>
        <end position="166"/>
    </location>
</feature>
<evidence type="ECO:0000313" key="7">
    <source>
        <dbReference type="EMBL" id="KAI5064848.1"/>
    </source>
</evidence>
<comment type="subcellular location">
    <subcellularLocation>
        <location evidence="1">Membrane</location>
        <topology evidence="1">Multi-pass membrane protein</topology>
    </subcellularLocation>
</comment>
<dbReference type="GO" id="GO:0005886">
    <property type="term" value="C:plasma membrane"/>
    <property type="evidence" value="ECO:0007669"/>
    <property type="project" value="TreeGrafter"/>
</dbReference>
<gene>
    <name evidence="7" type="ORF">GOP47_0019543</name>
</gene>
<organism evidence="7 8">
    <name type="scientific">Adiantum capillus-veneris</name>
    <name type="common">Maidenhair fern</name>
    <dbReference type="NCBI Taxonomy" id="13818"/>
    <lineage>
        <taxon>Eukaryota</taxon>
        <taxon>Viridiplantae</taxon>
        <taxon>Streptophyta</taxon>
        <taxon>Embryophyta</taxon>
        <taxon>Tracheophyta</taxon>
        <taxon>Polypodiopsida</taxon>
        <taxon>Polypodiidae</taxon>
        <taxon>Polypodiales</taxon>
        <taxon>Pteridineae</taxon>
        <taxon>Pteridaceae</taxon>
        <taxon>Vittarioideae</taxon>
        <taxon>Adiantum</taxon>
    </lineage>
</organism>
<comment type="caution">
    <text evidence="7">The sequence shown here is derived from an EMBL/GenBank/DDBJ whole genome shotgun (WGS) entry which is preliminary data.</text>
</comment>
<feature type="transmembrane region" description="Helical" evidence="6">
    <location>
        <begin position="271"/>
        <end position="291"/>
    </location>
</feature>
<reference evidence="7" key="1">
    <citation type="submission" date="2021-01" db="EMBL/GenBank/DDBJ databases">
        <title>Adiantum capillus-veneris genome.</title>
        <authorList>
            <person name="Fang Y."/>
            <person name="Liao Q."/>
        </authorList>
    </citation>
    <scope>NUCLEOTIDE SEQUENCE</scope>
    <source>
        <strain evidence="7">H3</strain>
        <tissue evidence="7">Leaf</tissue>
    </source>
</reference>
<keyword evidence="5 6" id="KW-0472">Membrane</keyword>
<evidence type="ECO:0000256" key="3">
    <source>
        <dbReference type="ARBA" id="ARBA00022692"/>
    </source>
</evidence>
<evidence type="ECO:0000256" key="6">
    <source>
        <dbReference type="SAM" id="Phobius"/>
    </source>
</evidence>
<keyword evidence="3 6" id="KW-0812">Transmembrane</keyword>
<evidence type="ECO:0000313" key="8">
    <source>
        <dbReference type="Proteomes" id="UP000886520"/>
    </source>
</evidence>
<dbReference type="Pfam" id="PF03649">
    <property type="entry name" value="UPF0014"/>
    <property type="match status" value="1"/>
</dbReference>
<evidence type="ECO:0000256" key="5">
    <source>
        <dbReference type="ARBA" id="ARBA00023136"/>
    </source>
</evidence>
<accession>A0A9D4UC79</accession>
<dbReference type="InterPro" id="IPR005226">
    <property type="entry name" value="UPF0014_fam"/>
</dbReference>
<dbReference type="PANTHER" id="PTHR30028">
    <property type="entry name" value="UPF0014 INNER MEMBRANE PROTEIN YBBM-RELATED"/>
    <property type="match status" value="1"/>
</dbReference>
<dbReference type="EMBL" id="JABFUD020000019">
    <property type="protein sequence ID" value="KAI5064848.1"/>
    <property type="molecule type" value="Genomic_DNA"/>
</dbReference>
<keyword evidence="4 6" id="KW-1133">Transmembrane helix</keyword>
<evidence type="ECO:0000256" key="4">
    <source>
        <dbReference type="ARBA" id="ARBA00022989"/>
    </source>
</evidence>
<evidence type="ECO:0000256" key="1">
    <source>
        <dbReference type="ARBA" id="ARBA00004141"/>
    </source>
</evidence>
<feature type="transmembrane region" description="Helical" evidence="6">
    <location>
        <begin position="172"/>
        <end position="192"/>
    </location>
</feature>